<dbReference type="PANTHER" id="PTHR34709">
    <property type="entry name" value="OS10G0396666 PROTEIN"/>
    <property type="match status" value="1"/>
</dbReference>
<accession>A0ABC9B4F6</accession>
<reference evidence="2" key="1">
    <citation type="submission" date="2024-10" db="EMBL/GenBank/DDBJ databases">
        <authorList>
            <person name="Ryan C."/>
        </authorList>
    </citation>
    <scope>NUCLEOTIDE SEQUENCE [LARGE SCALE GENOMIC DNA]</scope>
</reference>
<sequence length="463" mass="52033">MDAGEDRISRLPDELLNTILLRLRSPRAAARAGALSRRWRHVWTPVPELFLSEGSHDATFLDTVDAALAACDAAPALQGLTIALYAIRGGGVPAERVAPWLRFASDRVVGPLFLLLPKPEEVDGEEEAAAVLDFPACEGVTRLELSLSGAWRVRPLSAGLFWALTDLTIVCNYMDGSELTALVCKQCPRLTHLKLYFMLANASDIFICSDSLQSLSFSVCKVWLLEIVAPRMEKLSVSISPDEARISAPKLAEVAWDDGNYDPRHHRFDDVGRCLRLLELGQNMSLMQQFDEVDELKLGIYIPQEIAGYERFLNQTNKLPKCKILSISLPWRHGLVPGMLHLLRGCNSMRKVSLLVCSDHVSRYPCLPSCPCHSEESHKIDDIFLNSLEEVVITSYTSSHEILEFVEQLSRCSATILKKVVMKYRLNSPPLTKEVSEKIRSLFQPKIEVNFYVLSDWKWVRLD</sequence>
<dbReference type="InterPro" id="IPR055411">
    <property type="entry name" value="LRR_FXL15/At3g58940/PEG3-like"/>
</dbReference>
<keyword evidence="3" id="KW-1185">Reference proteome</keyword>
<feature type="domain" description="F-box/LRR-repeat protein 15/At3g58940/PEG3-like LRR" evidence="1">
    <location>
        <begin position="100"/>
        <end position="251"/>
    </location>
</feature>
<protein>
    <recommendedName>
        <fullName evidence="1">F-box/LRR-repeat protein 15/At3g58940/PEG3-like LRR domain-containing protein</fullName>
    </recommendedName>
</protein>
<dbReference type="InterPro" id="IPR055312">
    <property type="entry name" value="FBL15-like"/>
</dbReference>
<proteinExistence type="predicted"/>
<evidence type="ECO:0000313" key="3">
    <source>
        <dbReference type="Proteomes" id="UP001497457"/>
    </source>
</evidence>
<dbReference type="PANTHER" id="PTHR34709:SF68">
    <property type="entry name" value="OS07G0550432 PROTEIN"/>
    <property type="match status" value="1"/>
</dbReference>
<evidence type="ECO:0000313" key="2">
    <source>
        <dbReference type="EMBL" id="CAL4992298.1"/>
    </source>
</evidence>
<organism evidence="2 3">
    <name type="scientific">Urochloa decumbens</name>
    <dbReference type="NCBI Taxonomy" id="240449"/>
    <lineage>
        <taxon>Eukaryota</taxon>
        <taxon>Viridiplantae</taxon>
        <taxon>Streptophyta</taxon>
        <taxon>Embryophyta</taxon>
        <taxon>Tracheophyta</taxon>
        <taxon>Spermatophyta</taxon>
        <taxon>Magnoliopsida</taxon>
        <taxon>Liliopsida</taxon>
        <taxon>Poales</taxon>
        <taxon>Poaceae</taxon>
        <taxon>PACMAD clade</taxon>
        <taxon>Panicoideae</taxon>
        <taxon>Panicodae</taxon>
        <taxon>Paniceae</taxon>
        <taxon>Melinidinae</taxon>
        <taxon>Urochloa</taxon>
    </lineage>
</organism>
<dbReference type="EMBL" id="OZ075134">
    <property type="protein sequence ID" value="CAL4992298.1"/>
    <property type="molecule type" value="Genomic_DNA"/>
</dbReference>
<dbReference type="Pfam" id="PF24758">
    <property type="entry name" value="LRR_At5g56370"/>
    <property type="match status" value="1"/>
</dbReference>
<dbReference type="AlphaFoldDB" id="A0ABC9B4F6"/>
<dbReference type="SUPFAM" id="SSF81383">
    <property type="entry name" value="F-box domain"/>
    <property type="match status" value="1"/>
</dbReference>
<gene>
    <name evidence="2" type="ORF">URODEC1_LOCUS61049</name>
</gene>
<name>A0ABC9B4F6_9POAL</name>
<dbReference type="InterPro" id="IPR036047">
    <property type="entry name" value="F-box-like_dom_sf"/>
</dbReference>
<dbReference type="Proteomes" id="UP001497457">
    <property type="component" value="Chromosome 24b"/>
</dbReference>
<evidence type="ECO:0000259" key="1">
    <source>
        <dbReference type="Pfam" id="PF24758"/>
    </source>
</evidence>